<accession>A0A2P2NY66</accession>
<sequence length="83" mass="9699">MLSFACRMTHPGQGLPFALIQDMIEGEDRWNTQEGLRLNLSQKLLNTMNGHVRYLREQNKSSFLIDLELRSKKGDYRSCKKIK</sequence>
<dbReference type="EMBL" id="GGEC01066973">
    <property type="protein sequence ID" value="MBX47457.1"/>
    <property type="molecule type" value="Transcribed_RNA"/>
</dbReference>
<protein>
    <submittedName>
        <fullName evidence="1">Uncharacterized protein</fullName>
    </submittedName>
</protein>
<proteinExistence type="predicted"/>
<reference evidence="1" key="1">
    <citation type="submission" date="2018-02" db="EMBL/GenBank/DDBJ databases">
        <title>Rhizophora mucronata_Transcriptome.</title>
        <authorList>
            <person name="Meera S.P."/>
            <person name="Sreeshan A."/>
            <person name="Augustine A."/>
        </authorList>
    </citation>
    <scope>NUCLEOTIDE SEQUENCE</scope>
    <source>
        <tissue evidence="1">Leaf</tissue>
    </source>
</reference>
<evidence type="ECO:0000313" key="1">
    <source>
        <dbReference type="EMBL" id="MBX47457.1"/>
    </source>
</evidence>
<name>A0A2P2NY66_RHIMU</name>
<dbReference type="AlphaFoldDB" id="A0A2P2NY66"/>
<organism evidence="1">
    <name type="scientific">Rhizophora mucronata</name>
    <name type="common">Asiatic mangrove</name>
    <dbReference type="NCBI Taxonomy" id="61149"/>
    <lineage>
        <taxon>Eukaryota</taxon>
        <taxon>Viridiplantae</taxon>
        <taxon>Streptophyta</taxon>
        <taxon>Embryophyta</taxon>
        <taxon>Tracheophyta</taxon>
        <taxon>Spermatophyta</taxon>
        <taxon>Magnoliopsida</taxon>
        <taxon>eudicotyledons</taxon>
        <taxon>Gunneridae</taxon>
        <taxon>Pentapetalae</taxon>
        <taxon>rosids</taxon>
        <taxon>fabids</taxon>
        <taxon>Malpighiales</taxon>
        <taxon>Rhizophoraceae</taxon>
        <taxon>Rhizophora</taxon>
    </lineage>
</organism>